<feature type="region of interest" description="Disordered" evidence="1">
    <location>
        <begin position="1"/>
        <end position="26"/>
    </location>
</feature>
<evidence type="ECO:0000256" key="1">
    <source>
        <dbReference type="SAM" id="MobiDB-lite"/>
    </source>
</evidence>
<proteinExistence type="predicted"/>
<sequence>MAAVNRPATSTTLSLHHTDSLTTSDNEDHTFSGILFPIKCETALPLDTLHITSFSVRGSLGPMTIWKTKEPVPEAGSISADPDLWEKIYDKTHPSSRKTLVPLTLSSPLILKPSETYGIYIHSSLPGDTALVYDNYCGRGPIYTDPYLTLLSGHAHVSNRPFGKTSMWGWGSPWRNGRCFVGKISYGCLYKLWNPWCYLSYGSKFRDVTTSLFILQRRTCIWATLPDEVIMYILNMCPFTWFDDTVSSLEDEKSLAREPVVQQNSSRNMRMQAEYYGEDSEDEDEEPDEEYVPSDDDAAGSTTQTSGGEENGDGSTTILLDDLIAFLNNPEARGHPLYAALAAQFPQYVGDEESEDEYVVGNVHGEGDDMEELMEEAYEEVDDGVDVDSVLPPPPPSPPPPSVVWRQDSALRIEEEEMAMIEGEGGDEEEEAS</sequence>
<dbReference type="AlphaFoldDB" id="A0A9W7F945"/>
<keyword evidence="3" id="KW-1185">Reference proteome</keyword>
<gene>
    <name evidence="2" type="ORF">TrVE_jg1154</name>
</gene>
<organism evidence="2 3">
    <name type="scientific">Triparma verrucosa</name>
    <dbReference type="NCBI Taxonomy" id="1606542"/>
    <lineage>
        <taxon>Eukaryota</taxon>
        <taxon>Sar</taxon>
        <taxon>Stramenopiles</taxon>
        <taxon>Ochrophyta</taxon>
        <taxon>Bolidophyceae</taxon>
        <taxon>Parmales</taxon>
        <taxon>Triparmaceae</taxon>
        <taxon>Triparma</taxon>
    </lineage>
</organism>
<feature type="compositionally biased region" description="Acidic residues" evidence="1">
    <location>
        <begin position="276"/>
        <end position="298"/>
    </location>
</feature>
<accession>A0A9W7F945</accession>
<dbReference type="EMBL" id="BRXX01000329">
    <property type="protein sequence ID" value="GMI05299.1"/>
    <property type="molecule type" value="Genomic_DNA"/>
</dbReference>
<evidence type="ECO:0000313" key="2">
    <source>
        <dbReference type="EMBL" id="GMI05299.1"/>
    </source>
</evidence>
<feature type="region of interest" description="Disordered" evidence="1">
    <location>
        <begin position="385"/>
        <end position="404"/>
    </location>
</feature>
<feature type="compositionally biased region" description="Pro residues" evidence="1">
    <location>
        <begin position="391"/>
        <end position="402"/>
    </location>
</feature>
<name>A0A9W7F945_9STRA</name>
<feature type="compositionally biased region" description="Polar residues" evidence="1">
    <location>
        <begin position="300"/>
        <end position="316"/>
    </location>
</feature>
<evidence type="ECO:0000313" key="3">
    <source>
        <dbReference type="Proteomes" id="UP001165160"/>
    </source>
</evidence>
<feature type="compositionally biased region" description="Low complexity" evidence="1">
    <location>
        <begin position="9"/>
        <end position="24"/>
    </location>
</feature>
<comment type="caution">
    <text evidence="2">The sequence shown here is derived from an EMBL/GenBank/DDBJ whole genome shotgun (WGS) entry which is preliminary data.</text>
</comment>
<protein>
    <submittedName>
        <fullName evidence="2">Uncharacterized protein</fullName>
    </submittedName>
</protein>
<feature type="region of interest" description="Disordered" evidence="1">
    <location>
        <begin position="275"/>
        <end position="316"/>
    </location>
</feature>
<reference evidence="3" key="1">
    <citation type="journal article" date="2023" name="Commun. Biol.">
        <title>Genome analysis of Parmales, the sister group of diatoms, reveals the evolutionary specialization of diatoms from phago-mixotrophs to photoautotrophs.</title>
        <authorList>
            <person name="Ban H."/>
            <person name="Sato S."/>
            <person name="Yoshikawa S."/>
            <person name="Yamada K."/>
            <person name="Nakamura Y."/>
            <person name="Ichinomiya M."/>
            <person name="Sato N."/>
            <person name="Blanc-Mathieu R."/>
            <person name="Endo H."/>
            <person name="Kuwata A."/>
            <person name="Ogata H."/>
        </authorList>
    </citation>
    <scope>NUCLEOTIDE SEQUENCE [LARGE SCALE GENOMIC DNA]</scope>
    <source>
        <strain evidence="3">NIES 3699</strain>
    </source>
</reference>
<dbReference type="Proteomes" id="UP001165160">
    <property type="component" value="Unassembled WGS sequence"/>
</dbReference>